<comment type="caution">
    <text evidence="2">The sequence shown here is derived from an EMBL/GenBank/DDBJ whole genome shotgun (WGS) entry which is preliminary data.</text>
</comment>
<dbReference type="Gene3D" id="1.10.10.10">
    <property type="entry name" value="Winged helix-like DNA-binding domain superfamily/Winged helix DNA-binding domain"/>
    <property type="match status" value="1"/>
</dbReference>
<dbReference type="GO" id="GO:0000981">
    <property type="term" value="F:DNA-binding transcription factor activity, RNA polymerase II-specific"/>
    <property type="evidence" value="ECO:0007669"/>
    <property type="project" value="TreeGrafter"/>
</dbReference>
<sequence length="422" mass="48286">MQSSSSKPQFGQWLIDQVCSGQYEGLNWVDNNKFRVPWKHNSRRDISDEDSKIFKAWAEASGKIRENPNDKAKWKTNFRCALHSLKRFCLVEDRSKDSDDPHKVYQVLSFEYNYEEPPARDLGSSCPFIEDAYATDRPLDMQHEELLNHMDGLTLNNQQQDNHIWDDPFACNIPAVQNLYPDQPIGVEPQLMGQNGLAAPVLQPYNPGYSGVDTPLLEISIHYRSKEVLRTSLSCPRVQLHYQAEDPGLQAYPVCFPDTQLLLDHKQVEYTQRILASVQRGLLLEVRGTGVYAIRQDKCHVFASTSPFPEGPHPHPTKLPQKEEVELFNFEKYLSDLRDFENNRQRSPGHTIYLCFGEKFPDAKPREKKLITVQVVPLVCRYLLEKAQQEGASSLHSGSISLQISHNSLFDLIESLCNMPSV</sequence>
<organism evidence="2 3">
    <name type="scientific">Anguilla anguilla</name>
    <name type="common">European freshwater eel</name>
    <name type="synonym">Muraena anguilla</name>
    <dbReference type="NCBI Taxonomy" id="7936"/>
    <lineage>
        <taxon>Eukaryota</taxon>
        <taxon>Metazoa</taxon>
        <taxon>Chordata</taxon>
        <taxon>Craniata</taxon>
        <taxon>Vertebrata</taxon>
        <taxon>Euteleostomi</taxon>
        <taxon>Actinopterygii</taxon>
        <taxon>Neopterygii</taxon>
        <taxon>Teleostei</taxon>
        <taxon>Anguilliformes</taxon>
        <taxon>Anguillidae</taxon>
        <taxon>Anguilla</taxon>
    </lineage>
</organism>
<dbReference type="InterPro" id="IPR036390">
    <property type="entry name" value="WH_DNA-bd_sf"/>
</dbReference>
<dbReference type="OMA" id="HEIAQME"/>
<dbReference type="GO" id="GO:0005634">
    <property type="term" value="C:nucleus"/>
    <property type="evidence" value="ECO:0007669"/>
    <property type="project" value="TreeGrafter"/>
</dbReference>
<dbReference type="Pfam" id="PF10401">
    <property type="entry name" value="IRF-3"/>
    <property type="match status" value="1"/>
</dbReference>
<keyword evidence="3" id="KW-1185">Reference proteome</keyword>
<dbReference type="InterPro" id="IPR036388">
    <property type="entry name" value="WH-like_DNA-bd_sf"/>
</dbReference>
<name>A0A9D3M1S5_ANGAN</name>
<evidence type="ECO:0000313" key="3">
    <source>
        <dbReference type="Proteomes" id="UP001044222"/>
    </source>
</evidence>
<evidence type="ECO:0000259" key="1">
    <source>
        <dbReference type="PROSITE" id="PS51507"/>
    </source>
</evidence>
<dbReference type="SUPFAM" id="SSF49879">
    <property type="entry name" value="SMAD/FHA domain"/>
    <property type="match status" value="1"/>
</dbReference>
<dbReference type="SMART" id="SM00348">
    <property type="entry name" value="IRF"/>
    <property type="match status" value="1"/>
</dbReference>
<dbReference type="InterPro" id="IPR017855">
    <property type="entry name" value="SMAD-like_dom_sf"/>
</dbReference>
<dbReference type="FunFam" id="1.10.10.10:FF:000631">
    <property type="entry name" value="Interferon regulatory factor 7"/>
    <property type="match status" value="1"/>
</dbReference>
<dbReference type="AlphaFoldDB" id="A0A9D3M1S5"/>
<dbReference type="InterPro" id="IPR019471">
    <property type="entry name" value="Interferon_reg_factor-3"/>
</dbReference>
<dbReference type="PROSITE" id="PS51507">
    <property type="entry name" value="IRF_2"/>
    <property type="match status" value="1"/>
</dbReference>
<dbReference type="Gene3D" id="2.60.200.10">
    <property type="match status" value="1"/>
</dbReference>
<accession>A0A9D3M1S5</accession>
<dbReference type="GO" id="GO:0002376">
    <property type="term" value="P:immune system process"/>
    <property type="evidence" value="ECO:0007669"/>
    <property type="project" value="TreeGrafter"/>
</dbReference>
<feature type="domain" description="IRF tryptophan pentad repeat" evidence="1">
    <location>
        <begin position="7"/>
        <end position="109"/>
    </location>
</feature>
<gene>
    <name evidence="2" type="ORF">ANANG_G00200730</name>
</gene>
<proteinExistence type="predicted"/>
<dbReference type="PRINTS" id="PR00267">
    <property type="entry name" value="INTFRNREGFCT"/>
</dbReference>
<dbReference type="GO" id="GO:0045893">
    <property type="term" value="P:positive regulation of DNA-templated transcription"/>
    <property type="evidence" value="ECO:0007669"/>
    <property type="project" value="UniProtKB-ARBA"/>
</dbReference>
<reference evidence="2" key="1">
    <citation type="submission" date="2021-01" db="EMBL/GenBank/DDBJ databases">
        <title>A chromosome-scale assembly of European eel, Anguilla anguilla.</title>
        <authorList>
            <person name="Henkel C."/>
            <person name="Jong-Raadsen S.A."/>
            <person name="Dufour S."/>
            <person name="Weltzien F.-A."/>
            <person name="Palstra A.P."/>
            <person name="Pelster B."/>
            <person name="Spaink H.P."/>
            <person name="Van Den Thillart G.E."/>
            <person name="Jansen H."/>
            <person name="Zahm M."/>
            <person name="Klopp C."/>
            <person name="Cedric C."/>
            <person name="Louis A."/>
            <person name="Berthelot C."/>
            <person name="Parey E."/>
            <person name="Roest Crollius H."/>
            <person name="Montfort J."/>
            <person name="Robinson-Rechavi M."/>
            <person name="Bucao C."/>
            <person name="Bouchez O."/>
            <person name="Gislard M."/>
            <person name="Lluch J."/>
            <person name="Milhes M."/>
            <person name="Lampietro C."/>
            <person name="Lopez Roques C."/>
            <person name="Donnadieu C."/>
            <person name="Braasch I."/>
            <person name="Desvignes T."/>
            <person name="Postlethwait J."/>
            <person name="Bobe J."/>
            <person name="Guiguen Y."/>
            <person name="Dirks R."/>
        </authorList>
    </citation>
    <scope>NUCLEOTIDE SEQUENCE</scope>
    <source>
        <strain evidence="2">Tag_6206</strain>
        <tissue evidence="2">Liver</tissue>
    </source>
</reference>
<evidence type="ECO:0000313" key="2">
    <source>
        <dbReference type="EMBL" id="KAG5839043.1"/>
    </source>
</evidence>
<dbReference type="CDD" id="cd00103">
    <property type="entry name" value="IRF"/>
    <property type="match status" value="1"/>
</dbReference>
<protein>
    <recommendedName>
        <fullName evidence="1">IRF tryptophan pentad repeat domain-containing protein</fullName>
    </recommendedName>
</protein>
<dbReference type="GO" id="GO:0000978">
    <property type="term" value="F:RNA polymerase II cis-regulatory region sequence-specific DNA binding"/>
    <property type="evidence" value="ECO:0007669"/>
    <property type="project" value="TreeGrafter"/>
</dbReference>
<dbReference type="PANTHER" id="PTHR11949:SF2">
    <property type="entry name" value="INTERFERON REGULATORY FACTOR 7"/>
    <property type="match status" value="1"/>
</dbReference>
<dbReference type="OrthoDB" id="9836034at2759"/>
<dbReference type="SUPFAM" id="SSF46785">
    <property type="entry name" value="Winged helix' DNA-binding domain"/>
    <property type="match status" value="1"/>
</dbReference>
<dbReference type="Proteomes" id="UP001044222">
    <property type="component" value="Chromosome 11"/>
</dbReference>
<dbReference type="SMART" id="SM01243">
    <property type="entry name" value="IRF-3"/>
    <property type="match status" value="1"/>
</dbReference>
<dbReference type="InterPro" id="IPR001346">
    <property type="entry name" value="Interferon_reg_fact_DNA-bd_dom"/>
</dbReference>
<dbReference type="PANTHER" id="PTHR11949">
    <property type="entry name" value="INTERFERON REGULATORY FACTOR"/>
    <property type="match status" value="1"/>
</dbReference>
<dbReference type="EMBL" id="JAFIRN010000011">
    <property type="protein sequence ID" value="KAG5839043.1"/>
    <property type="molecule type" value="Genomic_DNA"/>
</dbReference>
<dbReference type="InterPro" id="IPR008984">
    <property type="entry name" value="SMAD_FHA_dom_sf"/>
</dbReference>
<dbReference type="Pfam" id="PF00605">
    <property type="entry name" value="IRF"/>
    <property type="match status" value="1"/>
</dbReference>